<dbReference type="AlphaFoldDB" id="A0AAD6EEB0"/>
<reference evidence="1" key="2">
    <citation type="submission" date="2023-01" db="EMBL/GenBank/DDBJ databases">
        <authorList>
            <person name="Petersen C."/>
        </authorList>
    </citation>
    <scope>NUCLEOTIDE SEQUENCE</scope>
    <source>
        <strain evidence="1">IBT 12815</strain>
    </source>
</reference>
<sequence>MTQSIQGLVSLYFNIARADKMGKEGRKEFYKISDPIEASKAFAEIADLTYGVMSSSLAGYLETPKYFTNTYSKNVAKNKFKTVFTKDIFAGFGLGKQALDEIATFIQNYLAAIGKIQVNSSSTSNVRSFANSTNTVVKLDILGDGQHIVYQPHVHLVYMKIDHEAFKIATKTCFSETDTERFTFYMTYTVVQADVNYLMMQQNKKKLDTIFNSLTQDNLDKPKQNLQEFSKEPGISQETVNDQF</sequence>
<comment type="caution">
    <text evidence="1">The sequence shown here is derived from an EMBL/GenBank/DDBJ whole genome shotgun (WGS) entry which is preliminary data.</text>
</comment>
<protein>
    <submittedName>
        <fullName evidence="1">Uncharacterized protein</fullName>
    </submittedName>
</protein>
<reference evidence="1" key="1">
    <citation type="journal article" date="2023" name="IMA Fungus">
        <title>Comparative genomic study of the Penicillium genus elucidates a diverse pangenome and 15 lateral gene transfer events.</title>
        <authorList>
            <person name="Petersen C."/>
            <person name="Sorensen T."/>
            <person name="Nielsen M.R."/>
            <person name="Sondergaard T.E."/>
            <person name="Sorensen J.L."/>
            <person name="Fitzpatrick D.A."/>
            <person name="Frisvad J.C."/>
            <person name="Nielsen K.L."/>
        </authorList>
    </citation>
    <scope>NUCLEOTIDE SEQUENCE</scope>
    <source>
        <strain evidence="1">IBT 12815</strain>
    </source>
</reference>
<organism evidence="1 2">
    <name type="scientific">Penicillium hordei</name>
    <dbReference type="NCBI Taxonomy" id="40994"/>
    <lineage>
        <taxon>Eukaryota</taxon>
        <taxon>Fungi</taxon>
        <taxon>Dikarya</taxon>
        <taxon>Ascomycota</taxon>
        <taxon>Pezizomycotina</taxon>
        <taxon>Eurotiomycetes</taxon>
        <taxon>Eurotiomycetidae</taxon>
        <taxon>Eurotiales</taxon>
        <taxon>Aspergillaceae</taxon>
        <taxon>Penicillium</taxon>
    </lineage>
</organism>
<proteinExistence type="predicted"/>
<dbReference type="RefSeq" id="XP_056756221.1">
    <property type="nucleotide sequence ID" value="XM_056891226.1"/>
</dbReference>
<evidence type="ECO:0000313" key="1">
    <source>
        <dbReference type="EMBL" id="KAJ5615054.1"/>
    </source>
</evidence>
<dbReference type="Proteomes" id="UP001213799">
    <property type="component" value="Unassembled WGS sequence"/>
</dbReference>
<evidence type="ECO:0000313" key="2">
    <source>
        <dbReference type="Proteomes" id="UP001213799"/>
    </source>
</evidence>
<accession>A0AAD6EEB0</accession>
<gene>
    <name evidence="1" type="ORF">N7537_000168</name>
</gene>
<name>A0AAD6EEB0_9EURO</name>
<dbReference type="GeneID" id="81581468"/>
<keyword evidence="2" id="KW-1185">Reference proteome</keyword>
<dbReference type="EMBL" id="JAQJAE010000001">
    <property type="protein sequence ID" value="KAJ5615054.1"/>
    <property type="molecule type" value="Genomic_DNA"/>
</dbReference>